<feature type="transmembrane region" description="Helical" evidence="1">
    <location>
        <begin position="50"/>
        <end position="69"/>
    </location>
</feature>
<dbReference type="InterPro" id="IPR036259">
    <property type="entry name" value="MFS_trans_sf"/>
</dbReference>
<dbReference type="AlphaFoldDB" id="A0A0K6G3P7"/>
<feature type="transmembrane region" description="Helical" evidence="1">
    <location>
        <begin position="75"/>
        <end position="95"/>
    </location>
</feature>
<reference evidence="2 3" key="1">
    <citation type="submission" date="2015-07" db="EMBL/GenBank/DDBJ databases">
        <authorList>
            <person name="Noorani M."/>
        </authorList>
    </citation>
    <scope>NUCLEOTIDE SEQUENCE [LARGE SCALE GENOMIC DNA]</scope>
    <source>
        <strain evidence="2">BBA 69670</strain>
    </source>
</reference>
<keyword evidence="3" id="KW-1185">Reference proteome</keyword>
<dbReference type="Proteomes" id="UP000044841">
    <property type="component" value="Unassembled WGS sequence"/>
</dbReference>
<evidence type="ECO:0000313" key="3">
    <source>
        <dbReference type="Proteomes" id="UP000044841"/>
    </source>
</evidence>
<gene>
    <name evidence="2" type="ORF">RSOLAG22IIIB_10591</name>
</gene>
<keyword evidence="1" id="KW-1133">Transmembrane helix</keyword>
<name>A0A0K6G3P7_9AGAM</name>
<proteinExistence type="predicted"/>
<protein>
    <recommendedName>
        <fullName evidence="4">Major facilitator superfamily (MFS) profile domain-containing protein</fullName>
    </recommendedName>
</protein>
<accession>A0A0K6G3P7</accession>
<evidence type="ECO:0008006" key="4">
    <source>
        <dbReference type="Google" id="ProtNLM"/>
    </source>
</evidence>
<dbReference type="EMBL" id="CYGV01001353">
    <property type="protein sequence ID" value="CUA73151.1"/>
    <property type="molecule type" value="Genomic_DNA"/>
</dbReference>
<evidence type="ECO:0000313" key="2">
    <source>
        <dbReference type="EMBL" id="CUA73151.1"/>
    </source>
</evidence>
<keyword evidence="1" id="KW-0472">Membrane</keyword>
<evidence type="ECO:0000256" key="1">
    <source>
        <dbReference type="SAM" id="Phobius"/>
    </source>
</evidence>
<keyword evidence="1" id="KW-0812">Transmembrane</keyword>
<dbReference type="SUPFAM" id="SSF103473">
    <property type="entry name" value="MFS general substrate transporter"/>
    <property type="match status" value="1"/>
</dbReference>
<organism evidence="2 3">
    <name type="scientific">Rhizoctonia solani</name>
    <dbReference type="NCBI Taxonomy" id="456999"/>
    <lineage>
        <taxon>Eukaryota</taxon>
        <taxon>Fungi</taxon>
        <taxon>Dikarya</taxon>
        <taxon>Basidiomycota</taxon>
        <taxon>Agaricomycotina</taxon>
        <taxon>Agaricomycetes</taxon>
        <taxon>Cantharellales</taxon>
        <taxon>Ceratobasidiaceae</taxon>
        <taxon>Rhizoctonia</taxon>
    </lineage>
</organism>
<sequence>MVFSRSILSEIEHSVTLLKPRWELSGPSPSQWSMLPRWLLYSQWRYRIPLIMWSCLGMCSISLVCASFVTRLILAQGVCFGIGGGGLYALIVVYLSEWFSVRKGHWRRGVFISIGR</sequence>